<gene>
    <name evidence="6" type="ORF">TWF970_000210</name>
</gene>
<feature type="region of interest" description="Disordered" evidence="4">
    <location>
        <begin position="56"/>
        <end position="80"/>
    </location>
</feature>
<evidence type="ECO:0000313" key="7">
    <source>
        <dbReference type="Proteomes" id="UP000474640"/>
    </source>
</evidence>
<protein>
    <recommendedName>
        <fullName evidence="8">Golgi to ER traffic-protein</fullName>
    </recommendedName>
</protein>
<feature type="transmembrane region" description="Helical" evidence="5">
    <location>
        <begin position="229"/>
        <end position="250"/>
    </location>
</feature>
<dbReference type="InterPro" id="IPR028143">
    <property type="entry name" value="Get2/sif1"/>
</dbReference>
<name>A0A7C8VIA6_ORBOL</name>
<comment type="caution">
    <text evidence="6">The sequence shown here is derived from an EMBL/GenBank/DDBJ whole genome shotgun (WGS) entry which is preliminary data.</text>
</comment>
<dbReference type="OrthoDB" id="5393181at2759"/>
<feature type="transmembrane region" description="Helical" evidence="5">
    <location>
        <begin position="333"/>
        <end position="352"/>
    </location>
</feature>
<keyword evidence="1 5" id="KW-0812">Transmembrane</keyword>
<feature type="compositionally biased region" description="Polar residues" evidence="4">
    <location>
        <begin position="12"/>
        <end position="29"/>
    </location>
</feature>
<dbReference type="AlphaFoldDB" id="A0A7C8VIA6"/>
<evidence type="ECO:0000256" key="2">
    <source>
        <dbReference type="ARBA" id="ARBA00022989"/>
    </source>
</evidence>
<accession>A0A7C8VIA6</accession>
<dbReference type="EMBL" id="JAABOJ010000001">
    <property type="protein sequence ID" value="KAF3290954.1"/>
    <property type="molecule type" value="Genomic_DNA"/>
</dbReference>
<dbReference type="Proteomes" id="UP000474640">
    <property type="component" value="Unassembled WGS sequence"/>
</dbReference>
<keyword evidence="2 5" id="KW-1133">Transmembrane helix</keyword>
<feature type="region of interest" description="Disordered" evidence="4">
    <location>
        <begin position="1"/>
        <end position="29"/>
    </location>
</feature>
<evidence type="ECO:0000256" key="5">
    <source>
        <dbReference type="SAM" id="Phobius"/>
    </source>
</evidence>
<dbReference type="GO" id="GO:0006890">
    <property type="term" value="P:retrograde vesicle-mediated transport, Golgi to endoplasmic reticulum"/>
    <property type="evidence" value="ECO:0007669"/>
    <property type="project" value="TreeGrafter"/>
</dbReference>
<reference evidence="6 7" key="1">
    <citation type="submission" date="2020-01" db="EMBL/GenBank/DDBJ databases">
        <authorList>
            <person name="Palmer J.M."/>
        </authorList>
    </citation>
    <scope>NUCLEOTIDE SEQUENCE [LARGE SCALE GENOMIC DNA]</scope>
    <source>
        <strain evidence="6 7">TWF970</strain>
    </source>
</reference>
<sequence length="360" mass="38830">MSDSTPEVPEATTPSDASLAQMTPLSVSEQARIRRELRKAKVGQGADRLRKITQTQRSAAGFQEDYKGDDVEISPSPAPRATVENISDQELDVSEHFYQPNNRARDVPNRILPPTPPSQSEFSLDEEQLAQMMQAGGLFGAPPPQPGASPFGAGPPQGMESDPLLQMMQQMLGGAGGMPGMPGMPPPGAGPGAGGAGAGGIPPDLLSAMLGGAAGPEQPAPQESPYTKWWAFLHILCSVLLGVYAVLSLPQRYTGTKEERIQHEGAQKIPLFWYFATMELLLQSTRYLLVERGGPPPGIILTTISRFLPRPLGTALITFSHYIKLFSTIWQDALIVVFTIGFSAWVNTWFVVDDELPLMP</sequence>
<evidence type="ECO:0000256" key="1">
    <source>
        <dbReference type="ARBA" id="ARBA00022692"/>
    </source>
</evidence>
<organism evidence="6 7">
    <name type="scientific">Orbilia oligospora</name>
    <name type="common">Nematode-trapping fungus</name>
    <name type="synonym">Arthrobotrys oligospora</name>
    <dbReference type="NCBI Taxonomy" id="2813651"/>
    <lineage>
        <taxon>Eukaryota</taxon>
        <taxon>Fungi</taxon>
        <taxon>Dikarya</taxon>
        <taxon>Ascomycota</taxon>
        <taxon>Pezizomycotina</taxon>
        <taxon>Orbiliomycetes</taxon>
        <taxon>Orbiliales</taxon>
        <taxon>Orbiliaceae</taxon>
        <taxon>Orbilia</taxon>
    </lineage>
</organism>
<dbReference type="PANTHER" id="PTHR28263:SF1">
    <property type="entry name" value="GOLGI TO ER TRAFFIC PROTEIN 2"/>
    <property type="match status" value="1"/>
</dbReference>
<dbReference type="Pfam" id="PF08690">
    <property type="entry name" value="GET2"/>
    <property type="match status" value="1"/>
</dbReference>
<proteinExistence type="predicted"/>
<evidence type="ECO:0000256" key="3">
    <source>
        <dbReference type="ARBA" id="ARBA00023136"/>
    </source>
</evidence>
<keyword evidence="3 5" id="KW-0472">Membrane</keyword>
<evidence type="ECO:0000313" key="6">
    <source>
        <dbReference type="EMBL" id="KAF3290954.1"/>
    </source>
</evidence>
<dbReference type="PANTHER" id="PTHR28263">
    <property type="entry name" value="GOLGI TO ER TRAFFIC PROTEIN 2"/>
    <property type="match status" value="1"/>
</dbReference>
<evidence type="ECO:0008006" key="8">
    <source>
        <dbReference type="Google" id="ProtNLM"/>
    </source>
</evidence>
<evidence type="ECO:0000256" key="4">
    <source>
        <dbReference type="SAM" id="MobiDB-lite"/>
    </source>
</evidence>